<name>A0A540W743_9ACTN</name>
<feature type="region of interest" description="Disordered" evidence="1">
    <location>
        <begin position="263"/>
        <end position="304"/>
    </location>
</feature>
<evidence type="ECO:0000313" key="2">
    <source>
        <dbReference type="EMBL" id="TQF04793.1"/>
    </source>
</evidence>
<dbReference type="AlphaFoldDB" id="A0A540W743"/>
<organism evidence="2 3">
    <name type="scientific">Kitasatospora acidiphila</name>
    <dbReference type="NCBI Taxonomy" id="2567942"/>
    <lineage>
        <taxon>Bacteria</taxon>
        <taxon>Bacillati</taxon>
        <taxon>Actinomycetota</taxon>
        <taxon>Actinomycetes</taxon>
        <taxon>Kitasatosporales</taxon>
        <taxon>Streptomycetaceae</taxon>
        <taxon>Kitasatospora</taxon>
    </lineage>
</organism>
<keyword evidence="3" id="KW-1185">Reference proteome</keyword>
<evidence type="ECO:0008006" key="4">
    <source>
        <dbReference type="Google" id="ProtNLM"/>
    </source>
</evidence>
<feature type="compositionally biased region" description="Basic and acidic residues" evidence="1">
    <location>
        <begin position="290"/>
        <end position="301"/>
    </location>
</feature>
<feature type="compositionally biased region" description="Basic and acidic residues" evidence="1">
    <location>
        <begin position="114"/>
        <end position="151"/>
    </location>
</feature>
<dbReference type="EMBL" id="VIGB01000003">
    <property type="protein sequence ID" value="TQF04793.1"/>
    <property type="molecule type" value="Genomic_DNA"/>
</dbReference>
<evidence type="ECO:0000313" key="3">
    <source>
        <dbReference type="Proteomes" id="UP000319103"/>
    </source>
</evidence>
<dbReference type="RefSeq" id="WP_141635348.1">
    <property type="nucleotide sequence ID" value="NZ_VIGB01000003.1"/>
</dbReference>
<gene>
    <name evidence="2" type="ORF">E6W39_24405</name>
</gene>
<reference evidence="2 3" key="1">
    <citation type="submission" date="2019-06" db="EMBL/GenBank/DDBJ databases">
        <title>Description of Kitasatospora acidophila sp. nov. isolated from pine grove soil, and reclassification of Streptomyces novaecaesareae to Kitasatospora novaeceasareae comb. nov.</title>
        <authorList>
            <person name="Kim M.J."/>
        </authorList>
    </citation>
    <scope>NUCLEOTIDE SEQUENCE [LARGE SCALE GENOMIC DNA]</scope>
    <source>
        <strain evidence="2 3">MMS16-CNU292</strain>
    </source>
</reference>
<comment type="caution">
    <text evidence="2">The sequence shown here is derived from an EMBL/GenBank/DDBJ whole genome shotgun (WGS) entry which is preliminary data.</text>
</comment>
<dbReference type="Proteomes" id="UP000319103">
    <property type="component" value="Unassembled WGS sequence"/>
</dbReference>
<evidence type="ECO:0000256" key="1">
    <source>
        <dbReference type="SAM" id="MobiDB-lite"/>
    </source>
</evidence>
<feature type="compositionally biased region" description="Basic and acidic residues" evidence="1">
    <location>
        <begin position="179"/>
        <end position="188"/>
    </location>
</feature>
<accession>A0A540W743</accession>
<proteinExistence type="predicted"/>
<dbReference type="OrthoDB" id="3383452at2"/>
<protein>
    <recommendedName>
        <fullName evidence="4">Mucin-2</fullName>
    </recommendedName>
</protein>
<sequence length="327" mass="36063">MTWFAVDDSAYAHPKMLKAGNAAIGLWVRCGAYCSAHLTDGIVPGAIASMYGTPPQVQKLITVGLWHESGHACPRCPQPPHGDYVMHDYLAGANFSRKQVLDRRSKAAAKKRNQRAEAENRARIDPESHANRSRNEDESSSIHRPDSDEHAGQMSVSRGDSDGTHARAFPSPPLPTSGTEREEGDRPRAQAPEALSLIPETWQPNSETIASAQSARTAAGRPVLTGSQLAEVTRKFVRRMRADRWQTTPEAAAVRWIEWAERERPTDTQQPPLLLGLPGGQTGPAWPHEQAQRRTEPRDDTWTPPTFAERMAQIDAQIAADHTRETG</sequence>
<feature type="region of interest" description="Disordered" evidence="1">
    <location>
        <begin position="101"/>
        <end position="190"/>
    </location>
</feature>